<keyword evidence="5" id="KW-1185">Reference proteome</keyword>
<dbReference type="GO" id="GO:0005249">
    <property type="term" value="F:voltage-gated potassium channel activity"/>
    <property type="evidence" value="ECO:0007669"/>
    <property type="project" value="TreeGrafter"/>
</dbReference>
<dbReference type="AlphaFoldDB" id="A0A078AQY9"/>
<evidence type="ECO:0000256" key="1">
    <source>
        <dbReference type="SAM" id="Coils"/>
    </source>
</evidence>
<gene>
    <name evidence="4" type="primary">Contig1964.g2129</name>
    <name evidence="4" type="ORF">STYLEM_12341</name>
</gene>
<feature type="transmembrane region" description="Helical" evidence="3">
    <location>
        <begin position="212"/>
        <end position="234"/>
    </location>
</feature>
<protein>
    <submittedName>
        <fullName evidence="4">Cation channel family protein</fullName>
    </submittedName>
</protein>
<keyword evidence="3" id="KW-0812">Transmembrane</keyword>
<feature type="transmembrane region" description="Helical" evidence="3">
    <location>
        <begin position="334"/>
        <end position="356"/>
    </location>
</feature>
<evidence type="ECO:0000313" key="5">
    <source>
        <dbReference type="Proteomes" id="UP000039865"/>
    </source>
</evidence>
<evidence type="ECO:0000256" key="2">
    <source>
        <dbReference type="SAM" id="MobiDB-lite"/>
    </source>
</evidence>
<feature type="compositionally biased region" description="Basic residues" evidence="2">
    <location>
        <begin position="972"/>
        <end position="981"/>
    </location>
</feature>
<feature type="region of interest" description="Disordered" evidence="2">
    <location>
        <begin position="941"/>
        <end position="986"/>
    </location>
</feature>
<feature type="coiled-coil region" evidence="1">
    <location>
        <begin position="1052"/>
        <end position="1079"/>
    </location>
</feature>
<feature type="compositionally biased region" description="Polar residues" evidence="2">
    <location>
        <begin position="675"/>
        <end position="691"/>
    </location>
</feature>
<reference evidence="4 5" key="1">
    <citation type="submission" date="2014-06" db="EMBL/GenBank/DDBJ databases">
        <authorList>
            <person name="Swart Estienne"/>
        </authorList>
    </citation>
    <scope>NUCLEOTIDE SEQUENCE [LARGE SCALE GENOMIC DNA]</scope>
    <source>
        <strain evidence="4 5">130c</strain>
    </source>
</reference>
<dbReference type="GO" id="GO:0005886">
    <property type="term" value="C:plasma membrane"/>
    <property type="evidence" value="ECO:0007669"/>
    <property type="project" value="TreeGrafter"/>
</dbReference>
<accession>A0A078AQY9</accession>
<dbReference type="InParanoid" id="A0A078AQY9"/>
<dbReference type="PANTHER" id="PTHR10217:SF435">
    <property type="entry name" value="POTASSIUM VOLTAGE-GATED CHANNEL PROTEIN EAG"/>
    <property type="match status" value="1"/>
</dbReference>
<keyword evidence="3" id="KW-1133">Transmembrane helix</keyword>
<proteinExistence type="predicted"/>
<keyword evidence="3" id="KW-0472">Membrane</keyword>
<sequence length="1110" mass="130966">MNNYKNVNNTRYGNADINRKLSNHTIDPTANNPVQVGSFDFSNPLSLRRPSVIDEETYQKIQQMKSMFQNEEDQDQDSGYDVSSPDEDMITNTKKQTHLPSFMRQRIQRKESKNFQKINSKPTCCSFKDITILEKLSKHGGEIKDNLTIKSQNLPQKNWKKVKTRVIQHLKMKRMVDYLSTNKDDDRRDSDEDQPSRCDRLMINPNNKKLKYWNYLISIIILIDIIYVIIVSFAHDYGHHMISVLDFTFIPFGMDFMLNFFKMYYQDVNLIKRPRHIQINYLKLIIVLAYMCHFLASFWVYIGLVGEEQQTGWIVRLQLNGIIHKDPASEYIAAIYYIFATLSTVGFGDVVGIDLWEYCFQILVQVRFYLLNQDQIIGIGFFAYIMGNLHNLLASFSHKDAHNFQVYHKFIVGFQDEGLDQWLIQLDRAYKEKILDQEVFMQTQKFFRQYDSKALNTLRKSPFFIQLKPRIQKTLTDVIFEEFYDIFEVIFDGLEEGFRRKICQCMKFKLFQKQYIDNSSLVYDRPIPRKNKQNTFFEYGPKIFEKNNIVKKVYFILRGTVHLTNESGAYDEEAEPLQIMTVSKKKFLQVCDEYPQIKVMKSLVRSYHYNKQSPIIEKSFINRQKQVVSIYKALLNHYFLMAANYKQIKTSLQSIRENYQDSSSQRGDDTHKFSNHLNPGGTHNNQTSNGQNLEFETKMGTHKIQVEAIDIQQENIEHNRIPHLRPRLSHQELGIKPIYQTDMEVPLTDAKEFFKKKLSQMVEEDLSYQNESPKKMSGAQVIENMKSVSDSSDNNQQLGHVQTEEKQQEKVQFITMEPQVKLQGSLNIQKQKSNFFKFTKQEKRSRHVRESSDQLHIIEYNENDSLNEHNKSISAYMMGSQINIDYRGNEDANVIIDSQHTIGNERQSTERELITEPKMLANGAIMQEQLQILRISDSDEEIKSVHSQSHQHSIPAYQPSQRKNDELESQTNKRRGAKYKNYKQNSQSKEIIQNELLKQERNLQRMLRGQGQFLPFDIYKNEIVCEYLYNSEDEFRYGMGHDLKSERQVNVERKLNKYCNKVNEEIRRMKRQNDENKMKLIEKLYKLKLANFSLKQTPVSRNKINHLIPQ</sequence>
<evidence type="ECO:0000313" key="4">
    <source>
        <dbReference type="EMBL" id="CDW83298.1"/>
    </source>
</evidence>
<evidence type="ECO:0000256" key="3">
    <source>
        <dbReference type="SAM" id="Phobius"/>
    </source>
</evidence>
<dbReference type="EMBL" id="CCKQ01011724">
    <property type="protein sequence ID" value="CDW83298.1"/>
    <property type="molecule type" value="Genomic_DNA"/>
</dbReference>
<keyword evidence="1" id="KW-0175">Coiled coil</keyword>
<dbReference type="PANTHER" id="PTHR10217">
    <property type="entry name" value="VOLTAGE AND LIGAND GATED POTASSIUM CHANNEL"/>
    <property type="match status" value="1"/>
</dbReference>
<organism evidence="4 5">
    <name type="scientific">Stylonychia lemnae</name>
    <name type="common">Ciliate</name>
    <dbReference type="NCBI Taxonomy" id="5949"/>
    <lineage>
        <taxon>Eukaryota</taxon>
        <taxon>Sar</taxon>
        <taxon>Alveolata</taxon>
        <taxon>Ciliophora</taxon>
        <taxon>Intramacronucleata</taxon>
        <taxon>Spirotrichea</taxon>
        <taxon>Stichotrichia</taxon>
        <taxon>Sporadotrichida</taxon>
        <taxon>Oxytrichidae</taxon>
        <taxon>Stylonychinae</taxon>
        <taxon>Stylonychia</taxon>
    </lineage>
</organism>
<feature type="transmembrane region" description="Helical" evidence="3">
    <location>
        <begin position="240"/>
        <end position="261"/>
    </location>
</feature>
<feature type="transmembrane region" description="Helical" evidence="3">
    <location>
        <begin position="368"/>
        <end position="387"/>
    </location>
</feature>
<dbReference type="SUPFAM" id="SSF81324">
    <property type="entry name" value="Voltage-gated potassium channels"/>
    <property type="match status" value="1"/>
</dbReference>
<dbReference type="GO" id="GO:0042391">
    <property type="term" value="P:regulation of membrane potential"/>
    <property type="evidence" value="ECO:0007669"/>
    <property type="project" value="TreeGrafter"/>
</dbReference>
<dbReference type="InterPro" id="IPR050818">
    <property type="entry name" value="KCNH_animal-type"/>
</dbReference>
<name>A0A078AQY9_STYLE</name>
<dbReference type="Gene3D" id="1.10.287.70">
    <property type="match status" value="1"/>
</dbReference>
<feature type="transmembrane region" description="Helical" evidence="3">
    <location>
        <begin position="281"/>
        <end position="302"/>
    </location>
</feature>
<dbReference type="Proteomes" id="UP000039865">
    <property type="component" value="Unassembled WGS sequence"/>
</dbReference>
<feature type="region of interest" description="Disordered" evidence="2">
    <location>
        <begin position="657"/>
        <end position="691"/>
    </location>
</feature>